<dbReference type="InterPro" id="IPR015424">
    <property type="entry name" value="PyrdxlP-dep_Trfase"/>
</dbReference>
<comment type="cofactor">
    <cofactor evidence="1 9">
        <name>pyridoxal 5'-phosphate</name>
        <dbReference type="ChEBI" id="CHEBI:597326"/>
    </cofactor>
</comment>
<evidence type="ECO:0000256" key="8">
    <source>
        <dbReference type="ARBA" id="ARBA00048449"/>
    </source>
</evidence>
<accession>A0A2K8L1D1</accession>
<dbReference type="GO" id="GO:0030170">
    <property type="term" value="F:pyridoxal phosphate binding"/>
    <property type="evidence" value="ECO:0007669"/>
    <property type="project" value="UniProtKB-UniRule"/>
</dbReference>
<dbReference type="InterPro" id="IPR015422">
    <property type="entry name" value="PyrdxlP-dep_Trfase_small"/>
</dbReference>
<evidence type="ECO:0000256" key="1">
    <source>
        <dbReference type="ARBA" id="ARBA00001933"/>
    </source>
</evidence>
<keyword evidence="5 9" id="KW-0949">S-adenosyl-L-methionine</keyword>
<evidence type="ECO:0000256" key="2">
    <source>
        <dbReference type="ARBA" id="ARBA00005063"/>
    </source>
</evidence>
<evidence type="ECO:0000256" key="3">
    <source>
        <dbReference type="ARBA" id="ARBA00022576"/>
    </source>
</evidence>
<dbReference type="PANTHER" id="PTHR42684:SF17">
    <property type="entry name" value="ADENOSYLMETHIONINE-8-AMINO-7-OXONONANOATE AMINOTRANSFERASE"/>
    <property type="match status" value="1"/>
</dbReference>
<dbReference type="Proteomes" id="UP000231637">
    <property type="component" value="Chromosome"/>
</dbReference>
<dbReference type="GO" id="GO:0004015">
    <property type="term" value="F:adenosylmethionine-8-amino-7-oxononanoate transaminase activity"/>
    <property type="evidence" value="ECO:0007669"/>
    <property type="project" value="UniProtKB-UniRule"/>
</dbReference>
<dbReference type="EMBL" id="CP018800">
    <property type="protein sequence ID" value="ATX81125.1"/>
    <property type="molecule type" value="Genomic_DNA"/>
</dbReference>
<feature type="modified residue" description="N6-(pyridoxal phosphate)lysine" evidence="9">
    <location>
        <position position="277"/>
    </location>
</feature>
<evidence type="ECO:0000256" key="9">
    <source>
        <dbReference type="HAMAP-Rule" id="MF_00834"/>
    </source>
</evidence>
<feature type="binding site" evidence="9">
    <location>
        <position position="147"/>
    </location>
    <ligand>
        <name>substrate</name>
    </ligand>
</feature>
<dbReference type="NCBIfam" id="NF004624">
    <property type="entry name" value="PRK05964.1"/>
    <property type="match status" value="1"/>
</dbReference>
<dbReference type="InterPro" id="IPR049704">
    <property type="entry name" value="Aminotrans_3_PPA_site"/>
</dbReference>
<proteinExistence type="inferred from homology"/>
<comment type="pathway">
    <text evidence="2 9">Cofactor biosynthesis; biotin biosynthesis; 7,8-diaminononanoate from 8-amino-7-oxononanoate (SAM route): step 1/1.</text>
</comment>
<feature type="binding site" evidence="9">
    <location>
        <begin position="114"/>
        <end position="115"/>
    </location>
    <ligand>
        <name>pyridoxal 5'-phosphate</name>
        <dbReference type="ChEBI" id="CHEBI:597326"/>
    </ligand>
</feature>
<dbReference type="FunFam" id="3.40.640.10:FF:000041">
    <property type="entry name" value="Adenosylmethionine-8-amino-7-oxononanoate aminotransferase"/>
    <property type="match status" value="1"/>
</dbReference>
<feature type="binding site" evidence="9">
    <location>
        <begin position="315"/>
        <end position="316"/>
    </location>
    <ligand>
        <name>pyridoxal 5'-phosphate</name>
        <dbReference type="ChEBI" id="CHEBI:597326"/>
    </ligand>
</feature>
<evidence type="ECO:0000256" key="6">
    <source>
        <dbReference type="ARBA" id="ARBA00022756"/>
    </source>
</evidence>
<dbReference type="RefSeq" id="WP_100264639.1">
    <property type="nucleotide sequence ID" value="NZ_CP018800.1"/>
</dbReference>
<feature type="binding site" evidence="9">
    <location>
        <position position="248"/>
    </location>
    <ligand>
        <name>pyridoxal 5'-phosphate</name>
        <dbReference type="ChEBI" id="CHEBI:597326"/>
    </ligand>
</feature>
<dbReference type="Gene3D" id="3.40.640.10">
    <property type="entry name" value="Type I PLP-dependent aspartate aminotransferase-like (Major domain)"/>
    <property type="match status" value="1"/>
</dbReference>
<dbReference type="PANTHER" id="PTHR42684">
    <property type="entry name" value="ADENOSYLMETHIONINE-8-AMINO-7-OXONONANOATE AMINOTRANSFERASE"/>
    <property type="match status" value="1"/>
</dbReference>
<feature type="binding site" evidence="9">
    <location>
        <position position="54"/>
    </location>
    <ligand>
        <name>substrate</name>
    </ligand>
</feature>
<comment type="similarity">
    <text evidence="9">Belongs to the class-III pyridoxal-phosphate-dependent aminotransferase family. BioA subfamily.</text>
</comment>
<feature type="site" description="Participates in the substrate recognition with KAPA and in a stacking interaction with the adenine ring of SAM" evidence="9">
    <location>
        <position position="19"/>
    </location>
</feature>
<dbReference type="NCBIfam" id="NF005940">
    <property type="entry name" value="PRK07986.1"/>
    <property type="match status" value="1"/>
</dbReference>
<comment type="function">
    <text evidence="9">Catalyzes the transfer of the alpha-amino group from S-adenosyl-L-methionine (SAM) to 7-keto-8-aminopelargonic acid (KAPA) to form 7,8-diaminopelargonic acid (DAPA). It is the only aminotransferase known to utilize SAM as an amino donor.</text>
</comment>
<dbReference type="InterPro" id="IPR005815">
    <property type="entry name" value="BioA"/>
</dbReference>
<organism evidence="10 11">
    <name type="scientific">Mariprofundus ferrinatatus</name>
    <dbReference type="NCBI Taxonomy" id="1921087"/>
    <lineage>
        <taxon>Bacteria</taxon>
        <taxon>Pseudomonadati</taxon>
        <taxon>Pseudomonadota</taxon>
        <taxon>Candidatius Mariprofundia</taxon>
        <taxon>Mariprofundales</taxon>
        <taxon>Mariprofundaceae</taxon>
        <taxon>Mariprofundus</taxon>
    </lineage>
</organism>
<keyword evidence="9" id="KW-0963">Cytoplasm</keyword>
<dbReference type="UniPathway" id="UPA00078">
    <property type="reaction ID" value="UER00160"/>
</dbReference>
<sequence>MSDQENWLAFERRHVWHPYASMYNPSPAYPVRRAVGVELQFEDGRRVIDGMASWWCAIHGYNVPELNAAVEIQLRDMSHVMFGGLTHRPAADLARKLLEITPANMEHVFFADSGSVSVEVAMKMALQFWQAKGHPEKNRLLTIRSGYHGDTFGAMSVCDPETGMHHLFAGVLAKQLFAAAPTVKSDEQWSDSQIASFRSRIKTHHHELAAVILEPIVQGAGGMRFYAPEFLRQVRALCDEYGVLLILDEIATGFGRTGTMFASEHAGIEPDIMCLGKALTGGYLTLAATLCSKAVSDGIHAEDGEGGSGVLMHGPTFMANPLACAVALASIDMLLASPWQQRVQAIARQLERELSPCRDMDAVADVRVKGAIGVIEMREAVNVAEVQRRLIEQGVWLRPFGKLLYTMPPYVISSAQLSRVTNAMCSVCAGT</sequence>
<dbReference type="AlphaFoldDB" id="A0A2K8L1D1"/>
<comment type="catalytic activity">
    <reaction evidence="8 9">
        <text>(8S)-8-amino-7-oxononanoate + S-adenosyl-L-methionine = S-adenosyl-4-methylsulfanyl-2-oxobutanoate + (7R,8S)-7,8-diammoniononanoate</text>
        <dbReference type="Rhea" id="RHEA:16861"/>
        <dbReference type="ChEBI" id="CHEBI:16490"/>
        <dbReference type="ChEBI" id="CHEBI:59789"/>
        <dbReference type="ChEBI" id="CHEBI:149468"/>
        <dbReference type="ChEBI" id="CHEBI:149469"/>
        <dbReference type="EC" id="2.6.1.62"/>
    </reaction>
</comment>
<dbReference type="Pfam" id="PF00202">
    <property type="entry name" value="Aminotran_3"/>
    <property type="match status" value="1"/>
</dbReference>
<evidence type="ECO:0000256" key="7">
    <source>
        <dbReference type="ARBA" id="ARBA00022898"/>
    </source>
</evidence>
<evidence type="ECO:0000313" key="10">
    <source>
        <dbReference type="EMBL" id="ATX81125.1"/>
    </source>
</evidence>
<dbReference type="EC" id="2.6.1.62" evidence="9"/>
<dbReference type="NCBIfam" id="TIGR00508">
    <property type="entry name" value="bioA"/>
    <property type="match status" value="1"/>
</dbReference>
<dbReference type="SUPFAM" id="SSF53383">
    <property type="entry name" value="PLP-dependent transferases"/>
    <property type="match status" value="1"/>
</dbReference>
<dbReference type="GO" id="GO:0005737">
    <property type="term" value="C:cytoplasm"/>
    <property type="evidence" value="ECO:0007669"/>
    <property type="project" value="UniProtKB-SubCell"/>
</dbReference>
<comment type="subunit">
    <text evidence="9">Homodimer.</text>
</comment>
<feature type="binding site" evidence="9">
    <location>
        <position position="398"/>
    </location>
    <ligand>
        <name>substrate</name>
    </ligand>
</feature>
<dbReference type="KEGG" id="mfn:Ga0123462_0249"/>
<dbReference type="HAMAP" id="MF_00834">
    <property type="entry name" value="BioA"/>
    <property type="match status" value="1"/>
</dbReference>
<evidence type="ECO:0000313" key="11">
    <source>
        <dbReference type="Proteomes" id="UP000231637"/>
    </source>
</evidence>
<keyword evidence="3 9" id="KW-0032">Aminotransferase</keyword>
<name>A0A2K8L1D1_9PROT</name>
<dbReference type="GO" id="GO:0009102">
    <property type="term" value="P:biotin biosynthetic process"/>
    <property type="evidence" value="ECO:0007669"/>
    <property type="project" value="UniProtKB-UniRule"/>
</dbReference>
<gene>
    <name evidence="9" type="primary">bioA</name>
    <name evidence="10" type="ORF">Ga0123462_0249</name>
</gene>
<dbReference type="InterPro" id="IPR015421">
    <property type="entry name" value="PyrdxlP-dep_Trfase_major"/>
</dbReference>
<keyword evidence="6 9" id="KW-0093">Biotin biosynthesis</keyword>
<dbReference type="PROSITE" id="PS00600">
    <property type="entry name" value="AA_TRANSFER_CLASS_3"/>
    <property type="match status" value="1"/>
</dbReference>
<comment type="subcellular location">
    <subcellularLocation>
        <location evidence="9">Cytoplasm</location>
    </subcellularLocation>
</comment>
<reference evidence="10 11" key="1">
    <citation type="submission" date="2016-12" db="EMBL/GenBank/DDBJ databases">
        <title>Isolation and genomic insights into novel planktonic Zetaproteobacteria from stratified waters of the Chesapeake Bay.</title>
        <authorList>
            <person name="McAllister S.M."/>
            <person name="Kato S."/>
            <person name="Chan C.S."/>
            <person name="Chiu B.K."/>
            <person name="Field E.K."/>
        </authorList>
    </citation>
    <scope>NUCLEOTIDE SEQUENCE [LARGE SCALE GENOMIC DNA]</scope>
    <source>
        <strain evidence="10 11">CP-8</strain>
    </source>
</reference>
<keyword evidence="11" id="KW-1185">Reference proteome</keyword>
<dbReference type="Gene3D" id="3.90.1150.10">
    <property type="entry name" value="Aspartate Aminotransferase, domain 1"/>
    <property type="match status" value="1"/>
</dbReference>
<evidence type="ECO:0000256" key="5">
    <source>
        <dbReference type="ARBA" id="ARBA00022691"/>
    </source>
</evidence>
<feature type="binding site" evidence="9">
    <location>
        <position position="314"/>
    </location>
    <ligand>
        <name>substrate</name>
    </ligand>
</feature>
<protein>
    <recommendedName>
        <fullName evidence="9">Adenosylmethionine-8-amino-7-oxononanoate aminotransferase</fullName>
        <ecNumber evidence="9">2.6.1.62</ecNumber>
    </recommendedName>
    <alternativeName>
        <fullName evidence="9">7,8-diamino-pelargonic acid aminotransferase</fullName>
        <shortName evidence="9">DAPA AT</shortName>
        <shortName evidence="9">DAPA aminotransferase</shortName>
    </alternativeName>
    <alternativeName>
        <fullName evidence="9">7,8-diaminononanoate synthase</fullName>
        <shortName evidence="9">DANS</shortName>
    </alternativeName>
    <alternativeName>
        <fullName evidence="9">Diaminopelargonic acid synthase</fullName>
    </alternativeName>
</protein>
<keyword evidence="4 9" id="KW-0808">Transferase</keyword>
<dbReference type="InterPro" id="IPR005814">
    <property type="entry name" value="Aminotrans_3"/>
</dbReference>
<keyword evidence="7 9" id="KW-0663">Pyridoxal phosphate</keyword>
<dbReference type="OrthoDB" id="5288905at2"/>
<evidence type="ECO:0000256" key="4">
    <source>
        <dbReference type="ARBA" id="ARBA00022679"/>
    </source>
</evidence>
<feature type="binding site" evidence="9">
    <location>
        <position position="277"/>
    </location>
    <ligand>
        <name>substrate</name>
    </ligand>
</feature>
<dbReference type="CDD" id="cd00610">
    <property type="entry name" value="OAT_like"/>
    <property type="match status" value="1"/>
</dbReference>